<evidence type="ECO:0000313" key="7">
    <source>
        <dbReference type="Proteomes" id="UP001183604"/>
    </source>
</evidence>
<reference evidence="5 7" key="2">
    <citation type="submission" date="2023-07" db="EMBL/GenBank/DDBJ databases">
        <title>Sequencing the genomes of 1000 actinobacteria strains.</title>
        <authorList>
            <person name="Klenk H.-P."/>
        </authorList>
    </citation>
    <scope>NUCLEOTIDE SEQUENCE [LARGE SCALE GENOMIC DNA]</scope>
    <source>
        <strain evidence="5 7">DSM 44724</strain>
    </source>
</reference>
<evidence type="ECO:0000313" key="5">
    <source>
        <dbReference type="EMBL" id="MDR7338790.1"/>
    </source>
</evidence>
<organism evidence="4 6">
    <name type="scientific">Glycomyces lechevalierae</name>
    <dbReference type="NCBI Taxonomy" id="256034"/>
    <lineage>
        <taxon>Bacteria</taxon>
        <taxon>Bacillati</taxon>
        <taxon>Actinomycetota</taxon>
        <taxon>Actinomycetes</taxon>
        <taxon>Glycomycetales</taxon>
        <taxon>Glycomycetaceae</taxon>
        <taxon>Glycomyces</taxon>
    </lineage>
</organism>
<evidence type="ECO:0000313" key="6">
    <source>
        <dbReference type="Proteomes" id="UP001145799"/>
    </source>
</evidence>
<name>A0A9X3PQB1_9ACTN</name>
<evidence type="ECO:0000256" key="1">
    <source>
        <dbReference type="ARBA" id="ARBA00022679"/>
    </source>
</evidence>
<sequence length="158" mass="17002">MIDLRVLAPDDWRVWRSLRLAALAEAPEAFASRLADWEGDGDREKRWRSRLAMPGAHNLVAELAGRPVGMASGVPASDPQARELIAMWVSPGARGAGVGDALIAAVTRWARAEGASELRLAVYSHNLAAAALYRRNGFADSVPPGPERVGERVMAKPL</sequence>
<dbReference type="Proteomes" id="UP001145799">
    <property type="component" value="Unassembled WGS sequence"/>
</dbReference>
<accession>A0A9X3PQB1</accession>
<feature type="domain" description="N-acetyltransferase" evidence="3">
    <location>
        <begin position="2"/>
        <end position="158"/>
    </location>
</feature>
<evidence type="ECO:0000256" key="2">
    <source>
        <dbReference type="ARBA" id="ARBA00023315"/>
    </source>
</evidence>
<dbReference type="Gene3D" id="3.40.630.30">
    <property type="match status" value="1"/>
</dbReference>
<dbReference type="InterPro" id="IPR016181">
    <property type="entry name" value="Acyl_CoA_acyltransferase"/>
</dbReference>
<dbReference type="EMBL" id="JAPZVQ010000022">
    <property type="protein sequence ID" value="MDA1388039.1"/>
    <property type="molecule type" value="Genomic_DNA"/>
</dbReference>
<dbReference type="EMBL" id="JAVDYD010000001">
    <property type="protein sequence ID" value="MDR7338790.1"/>
    <property type="molecule type" value="Genomic_DNA"/>
</dbReference>
<comment type="caution">
    <text evidence="4">The sequence shown here is derived from an EMBL/GenBank/DDBJ whole genome shotgun (WGS) entry which is preliminary data.</text>
</comment>
<proteinExistence type="predicted"/>
<evidence type="ECO:0000259" key="3">
    <source>
        <dbReference type="PROSITE" id="PS51186"/>
    </source>
</evidence>
<dbReference type="PANTHER" id="PTHR43877">
    <property type="entry name" value="AMINOALKYLPHOSPHONATE N-ACETYLTRANSFERASE-RELATED-RELATED"/>
    <property type="match status" value="1"/>
</dbReference>
<dbReference type="GO" id="GO:0016747">
    <property type="term" value="F:acyltransferase activity, transferring groups other than amino-acyl groups"/>
    <property type="evidence" value="ECO:0007669"/>
    <property type="project" value="InterPro"/>
</dbReference>
<dbReference type="Pfam" id="PF00583">
    <property type="entry name" value="Acetyltransf_1"/>
    <property type="match status" value="1"/>
</dbReference>
<keyword evidence="1" id="KW-0808">Transferase</keyword>
<dbReference type="CDD" id="cd04301">
    <property type="entry name" value="NAT_SF"/>
    <property type="match status" value="1"/>
</dbReference>
<dbReference type="InterPro" id="IPR000182">
    <property type="entry name" value="GNAT_dom"/>
</dbReference>
<evidence type="ECO:0000313" key="4">
    <source>
        <dbReference type="EMBL" id="MDA1388039.1"/>
    </source>
</evidence>
<keyword evidence="7" id="KW-1185">Reference proteome</keyword>
<protein>
    <submittedName>
        <fullName evidence="4">GNAT family N-acetyltransferase</fullName>
    </submittedName>
    <submittedName>
        <fullName evidence="5">GNAT superfamily N-acetyltransferase</fullName>
    </submittedName>
</protein>
<dbReference type="RefSeq" id="WP_270124526.1">
    <property type="nucleotide sequence ID" value="NZ_BAAAOM010000004.1"/>
</dbReference>
<dbReference type="AlphaFoldDB" id="A0A9X3PQB1"/>
<dbReference type="SUPFAM" id="SSF55729">
    <property type="entry name" value="Acyl-CoA N-acyltransferases (Nat)"/>
    <property type="match status" value="1"/>
</dbReference>
<dbReference type="Proteomes" id="UP001183604">
    <property type="component" value="Unassembled WGS sequence"/>
</dbReference>
<keyword evidence="2" id="KW-0012">Acyltransferase</keyword>
<reference evidence="4" key="1">
    <citation type="submission" date="2022-12" db="EMBL/GenBank/DDBJ databases">
        <title>Gycomyces niveus sp.nov., a novel actinomycete isolated from soil in Shouguang.</title>
        <authorList>
            <person name="Yang X."/>
        </authorList>
    </citation>
    <scope>NUCLEOTIDE SEQUENCE</scope>
    <source>
        <strain evidence="4">DSM 44724</strain>
    </source>
</reference>
<gene>
    <name evidence="5" type="ORF">J2S69_002509</name>
    <name evidence="4" type="ORF">O2L01_23800</name>
</gene>
<dbReference type="PROSITE" id="PS51186">
    <property type="entry name" value="GNAT"/>
    <property type="match status" value="1"/>
</dbReference>
<dbReference type="InterPro" id="IPR050832">
    <property type="entry name" value="Bact_Acetyltransf"/>
</dbReference>